<keyword evidence="4" id="KW-1185">Reference proteome</keyword>
<keyword evidence="1" id="KW-0732">Signal</keyword>
<name>A0A3P1BN40_9BACT</name>
<dbReference type="EMBL" id="RQJO01000009">
    <property type="protein sequence ID" value="RRB02226.1"/>
    <property type="molecule type" value="Genomic_DNA"/>
</dbReference>
<organism evidence="3 4">
    <name type="scientific">Larkinella rosea</name>
    <dbReference type="NCBI Taxonomy" id="2025312"/>
    <lineage>
        <taxon>Bacteria</taxon>
        <taxon>Pseudomonadati</taxon>
        <taxon>Bacteroidota</taxon>
        <taxon>Cytophagia</taxon>
        <taxon>Cytophagales</taxon>
        <taxon>Spirosomataceae</taxon>
        <taxon>Larkinella</taxon>
    </lineage>
</organism>
<gene>
    <name evidence="3" type="ORF">EHT25_17235</name>
</gene>
<dbReference type="Proteomes" id="UP000271925">
    <property type="component" value="Unassembled WGS sequence"/>
</dbReference>
<protein>
    <submittedName>
        <fullName evidence="3">PorT family protein</fullName>
    </submittedName>
</protein>
<accession>A0A3P1BN40</accession>
<dbReference type="OrthoDB" id="1011748at2"/>
<dbReference type="InterPro" id="IPR025665">
    <property type="entry name" value="Beta-barrel_OMP_2"/>
</dbReference>
<evidence type="ECO:0000313" key="4">
    <source>
        <dbReference type="Proteomes" id="UP000271925"/>
    </source>
</evidence>
<sequence length="215" mass="24067">MKKCFGFFFMLGLLSTHLRAQMQVGVRAGVHWSRIQNRSMGADHSFIPGFSVAFPIRIPVTDRWSLRVEPSIIQKGWRSKADYTVPLGQPAGTGDLVLRYEEAEVPLLFSYRINQTNRLAYYVLAGPGFSYALGGRFKITDKNTLILSDKLTFENRIQPGGWIGGGVEIPWGTLTTFLDARYQFGRYPATLRSADAAEIIHGFSLSVGCWLPSKK</sequence>
<feature type="chain" id="PRO_5018243473" evidence="1">
    <location>
        <begin position="21"/>
        <end position="215"/>
    </location>
</feature>
<evidence type="ECO:0000259" key="2">
    <source>
        <dbReference type="Pfam" id="PF13568"/>
    </source>
</evidence>
<dbReference type="AlphaFoldDB" id="A0A3P1BN40"/>
<feature type="signal peptide" evidence="1">
    <location>
        <begin position="1"/>
        <end position="20"/>
    </location>
</feature>
<dbReference type="RefSeq" id="WP_124876389.1">
    <property type="nucleotide sequence ID" value="NZ_RQJO01000009.1"/>
</dbReference>
<dbReference type="Pfam" id="PF13568">
    <property type="entry name" value="OMP_b-brl_2"/>
    <property type="match status" value="1"/>
</dbReference>
<comment type="caution">
    <text evidence="3">The sequence shown here is derived from an EMBL/GenBank/DDBJ whole genome shotgun (WGS) entry which is preliminary data.</text>
</comment>
<evidence type="ECO:0000313" key="3">
    <source>
        <dbReference type="EMBL" id="RRB02226.1"/>
    </source>
</evidence>
<evidence type="ECO:0000256" key="1">
    <source>
        <dbReference type="SAM" id="SignalP"/>
    </source>
</evidence>
<feature type="domain" description="Outer membrane protein beta-barrel" evidence="2">
    <location>
        <begin position="22"/>
        <end position="185"/>
    </location>
</feature>
<reference evidence="3 4" key="1">
    <citation type="submission" date="2018-11" db="EMBL/GenBank/DDBJ databases">
        <authorList>
            <person name="Zhou Z."/>
            <person name="Wang G."/>
        </authorList>
    </citation>
    <scope>NUCLEOTIDE SEQUENCE [LARGE SCALE GENOMIC DNA]</scope>
    <source>
        <strain evidence="3 4">KCTC52004</strain>
    </source>
</reference>
<proteinExistence type="predicted"/>